<evidence type="ECO:0000313" key="5">
    <source>
        <dbReference type="EMBL" id="MVX59453.1"/>
    </source>
</evidence>
<evidence type="ECO:0000256" key="4">
    <source>
        <dbReference type="PIRSR" id="PIRSR605754-1"/>
    </source>
</evidence>
<dbReference type="GO" id="GO:0006508">
    <property type="term" value="P:proteolysis"/>
    <property type="evidence" value="ECO:0007669"/>
    <property type="project" value="UniProtKB-KW"/>
</dbReference>
<accession>A0A7X3KDA5</accession>
<organism evidence="5 6">
    <name type="scientific">Streptococcus danieliae</name>
    <dbReference type="NCBI Taxonomy" id="747656"/>
    <lineage>
        <taxon>Bacteria</taxon>
        <taxon>Bacillati</taxon>
        <taxon>Bacillota</taxon>
        <taxon>Bacilli</taxon>
        <taxon>Lactobacillales</taxon>
        <taxon>Streptococcaceae</taxon>
        <taxon>Streptococcus</taxon>
    </lineage>
</organism>
<protein>
    <submittedName>
        <fullName evidence="5">Sortase</fullName>
    </submittedName>
</protein>
<evidence type="ECO:0000256" key="3">
    <source>
        <dbReference type="ARBA" id="ARBA00022807"/>
    </source>
</evidence>
<dbReference type="EMBL" id="WSRS01000073">
    <property type="protein sequence ID" value="MVX59453.1"/>
    <property type="molecule type" value="Genomic_DNA"/>
</dbReference>
<dbReference type="Gene3D" id="2.40.260.10">
    <property type="entry name" value="Sortase"/>
    <property type="match status" value="1"/>
</dbReference>
<reference evidence="5 6" key="1">
    <citation type="submission" date="2019-12" db="EMBL/GenBank/DDBJ databases">
        <title>Microbes associate with the intestines of laboratory mice.</title>
        <authorList>
            <person name="Navarre W."/>
            <person name="Wong E."/>
        </authorList>
    </citation>
    <scope>NUCLEOTIDE SEQUENCE [LARGE SCALE GENOMIC DNA]</scope>
    <source>
        <strain evidence="5 6">NM51_B2-22</strain>
    </source>
</reference>
<proteinExistence type="predicted"/>
<keyword evidence="1" id="KW-0645">Protease</keyword>
<evidence type="ECO:0000313" key="6">
    <source>
        <dbReference type="Proteomes" id="UP000461595"/>
    </source>
</evidence>
<dbReference type="Proteomes" id="UP000461595">
    <property type="component" value="Unassembled WGS sequence"/>
</dbReference>
<sequence>MQKWKKQLKMAKNKKKTRNWPRYLLAGILFIVALGLIFNSSIRNMIMVYHTNQYQVAKVSKEKIEENKAAEANFDFQSVEALSTERVLEAQMNQQELPVIGGIAIPDLSVNLPIFKGLANEVLYYGAGTMKADQVMGKGNYSLASHHVFGITGANQMLFSPLENAQNGMKIYLTDKDKVYTYTIKSVETVTPDRIDVIQDTEGVNELTLVTCEDAAAVYRTIVKADLTEESDFNSTNPEVLKAFESSYNQMQL</sequence>
<dbReference type="NCBIfam" id="TIGR01076">
    <property type="entry name" value="sortase_fam"/>
    <property type="match status" value="1"/>
</dbReference>
<dbReference type="OrthoDB" id="1648028at2"/>
<dbReference type="Pfam" id="PF04203">
    <property type="entry name" value="Sortase"/>
    <property type="match status" value="1"/>
</dbReference>
<feature type="active site" description="Acyl-thioester intermediate" evidence="4">
    <location>
        <position position="212"/>
    </location>
</feature>
<comment type="caution">
    <text evidence="5">The sequence shown here is derived from an EMBL/GenBank/DDBJ whole genome shotgun (WGS) entry which is preliminary data.</text>
</comment>
<dbReference type="InterPro" id="IPR005754">
    <property type="entry name" value="Sortase"/>
</dbReference>
<keyword evidence="2" id="KW-0378">Hydrolase</keyword>
<evidence type="ECO:0000256" key="2">
    <source>
        <dbReference type="ARBA" id="ARBA00022801"/>
    </source>
</evidence>
<feature type="active site" description="Proton donor/acceptor" evidence="4">
    <location>
        <position position="146"/>
    </location>
</feature>
<gene>
    <name evidence="5" type="ORF">E5983_07390</name>
</gene>
<dbReference type="AlphaFoldDB" id="A0A7X3KDA5"/>
<keyword evidence="3" id="KW-0788">Thiol protease</keyword>
<name>A0A7X3KDA5_9STRE</name>
<dbReference type="GO" id="GO:0008234">
    <property type="term" value="F:cysteine-type peptidase activity"/>
    <property type="evidence" value="ECO:0007669"/>
    <property type="project" value="UniProtKB-KW"/>
</dbReference>
<dbReference type="InterPro" id="IPR023365">
    <property type="entry name" value="Sortase_dom-sf"/>
</dbReference>
<dbReference type="CDD" id="cd06165">
    <property type="entry name" value="Sortase_A"/>
    <property type="match status" value="1"/>
</dbReference>
<evidence type="ECO:0000256" key="1">
    <source>
        <dbReference type="ARBA" id="ARBA00022670"/>
    </source>
</evidence>
<dbReference type="SUPFAM" id="SSF63817">
    <property type="entry name" value="Sortase"/>
    <property type="match status" value="1"/>
</dbReference>
<dbReference type="InterPro" id="IPR042007">
    <property type="entry name" value="Sortase_A"/>
</dbReference>